<feature type="domain" description="HAMP" evidence="6">
    <location>
        <begin position="209"/>
        <end position="262"/>
    </location>
</feature>
<feature type="transmembrane region" description="Helical" evidence="4">
    <location>
        <begin position="185"/>
        <end position="207"/>
    </location>
</feature>
<keyword evidence="8" id="KW-1185">Reference proteome</keyword>
<evidence type="ECO:0000256" key="2">
    <source>
        <dbReference type="ARBA" id="ARBA00029447"/>
    </source>
</evidence>
<accession>A0A4R1MYN8</accession>
<evidence type="ECO:0000313" key="7">
    <source>
        <dbReference type="EMBL" id="TCK98417.1"/>
    </source>
</evidence>
<dbReference type="PROSITE" id="PS50885">
    <property type="entry name" value="HAMP"/>
    <property type="match status" value="1"/>
</dbReference>
<keyword evidence="1 3" id="KW-0807">Transducer</keyword>
<keyword evidence="4" id="KW-0812">Transmembrane</keyword>
<dbReference type="PANTHER" id="PTHR32089">
    <property type="entry name" value="METHYL-ACCEPTING CHEMOTAXIS PROTEIN MCPB"/>
    <property type="match status" value="1"/>
</dbReference>
<reference evidence="7 8" key="1">
    <citation type="submission" date="2019-03" db="EMBL/GenBank/DDBJ databases">
        <title>Genomic Encyclopedia of Type Strains, Phase IV (KMG-IV): sequencing the most valuable type-strain genomes for metagenomic binning, comparative biology and taxonomic classification.</title>
        <authorList>
            <person name="Goeker M."/>
        </authorList>
    </citation>
    <scope>NUCLEOTIDE SEQUENCE [LARGE SCALE GENOMIC DNA]</scope>
    <source>
        <strain evidence="7 8">DSM 24176</strain>
    </source>
</reference>
<feature type="domain" description="Methyl-accepting transducer" evidence="5">
    <location>
        <begin position="281"/>
        <end position="538"/>
    </location>
</feature>
<dbReference type="Gene3D" id="1.10.287.950">
    <property type="entry name" value="Methyl-accepting chemotaxis protein"/>
    <property type="match status" value="1"/>
</dbReference>
<dbReference type="CDD" id="cd06225">
    <property type="entry name" value="HAMP"/>
    <property type="match status" value="1"/>
</dbReference>
<dbReference type="GO" id="GO:0016020">
    <property type="term" value="C:membrane"/>
    <property type="evidence" value="ECO:0007669"/>
    <property type="project" value="InterPro"/>
</dbReference>
<sequence length="567" mass="63029">MRLRWRNINIGFKYGIALGVTILLFVLSIVFVGNQLMNIDDNINALEQTSEDALSVIQVENMIKEKDILISDFIHFRERSFLDQFHLLSEELEEILLDLEVLAEQYDLAQQYSMVIRNINSIEEIFLDEIIPLLERGNNGEAIVLRRRISNLGVTTFVYLDEMIETLENERNKEMASAKVSIGNVIQVLIFSTVISLVLGVIIIVLISKSITKQLKKVVTLSNCVSEKDLLAKQVDYKGNDEVGQLAKAINYMVNNLQDIIREISGASDEVNVQSGSLTKVSYTIREGAEQIAATMEEMAAGAQEQADFSINIAKSIRTLDDLIQETNSNVEVLNQSSKTIIDVTNVGNEQMGQSINKINSVNTIVKESVSSIKDLEKKTDDISKLVSVINDIAEQTNLLALNAAIEAARAGEAGRGFAVVSEEIRKLAEMVGQSLGQITIIVEDIQNSSKNMTRSLEYGYEEVDEGTKQIQSTGDTFQTINREVIDMNEKIENINKSLDEITQHSGQISKYGQEISAISQENSAGIEETAASIEQQNMSIDTITDNSKILDQLSDKLNTLVSQFKI</sequence>
<keyword evidence="4" id="KW-0472">Membrane</keyword>
<dbReference type="Pfam" id="PF00015">
    <property type="entry name" value="MCPsignal"/>
    <property type="match status" value="1"/>
</dbReference>
<gene>
    <name evidence="7" type="ORF">EDC19_0837</name>
</gene>
<comment type="caution">
    <text evidence="7">The sequence shown here is derived from an EMBL/GenBank/DDBJ whole genome shotgun (WGS) entry which is preliminary data.</text>
</comment>
<dbReference type="PROSITE" id="PS50111">
    <property type="entry name" value="CHEMOTAXIS_TRANSDUC_2"/>
    <property type="match status" value="1"/>
</dbReference>
<evidence type="ECO:0000259" key="5">
    <source>
        <dbReference type="PROSITE" id="PS50111"/>
    </source>
</evidence>
<dbReference type="AlphaFoldDB" id="A0A4R1MYN8"/>
<feature type="transmembrane region" description="Helical" evidence="4">
    <location>
        <begin position="12"/>
        <end position="33"/>
    </location>
</feature>
<dbReference type="PANTHER" id="PTHR32089:SF114">
    <property type="entry name" value="METHYL-ACCEPTING CHEMOTAXIS PROTEIN MCPB"/>
    <property type="match status" value="1"/>
</dbReference>
<dbReference type="EMBL" id="SMGQ01000011">
    <property type="protein sequence ID" value="TCK98417.1"/>
    <property type="molecule type" value="Genomic_DNA"/>
</dbReference>
<evidence type="ECO:0000259" key="6">
    <source>
        <dbReference type="PROSITE" id="PS50885"/>
    </source>
</evidence>
<evidence type="ECO:0000256" key="3">
    <source>
        <dbReference type="PROSITE-ProRule" id="PRU00284"/>
    </source>
</evidence>
<protein>
    <submittedName>
        <fullName evidence="7">Methyl-accepting chemotaxis protein</fullName>
    </submittedName>
</protein>
<organism evidence="7 8">
    <name type="scientific">Natranaerovirga hydrolytica</name>
    <dbReference type="NCBI Taxonomy" id="680378"/>
    <lineage>
        <taxon>Bacteria</taxon>
        <taxon>Bacillati</taxon>
        <taxon>Bacillota</taxon>
        <taxon>Clostridia</taxon>
        <taxon>Lachnospirales</taxon>
        <taxon>Natranaerovirgaceae</taxon>
        <taxon>Natranaerovirga</taxon>
    </lineage>
</organism>
<dbReference type="SMART" id="SM00304">
    <property type="entry name" value="HAMP"/>
    <property type="match status" value="1"/>
</dbReference>
<dbReference type="RefSeq" id="WP_165868497.1">
    <property type="nucleotide sequence ID" value="NZ_SMGQ01000011.1"/>
</dbReference>
<dbReference type="Proteomes" id="UP000294545">
    <property type="component" value="Unassembled WGS sequence"/>
</dbReference>
<name>A0A4R1MYN8_9FIRM</name>
<dbReference type="Pfam" id="PF00672">
    <property type="entry name" value="HAMP"/>
    <property type="match status" value="1"/>
</dbReference>
<dbReference type="GO" id="GO:0007165">
    <property type="term" value="P:signal transduction"/>
    <property type="evidence" value="ECO:0007669"/>
    <property type="project" value="UniProtKB-KW"/>
</dbReference>
<proteinExistence type="inferred from homology"/>
<dbReference type="InterPro" id="IPR003660">
    <property type="entry name" value="HAMP_dom"/>
</dbReference>
<evidence type="ECO:0000313" key="8">
    <source>
        <dbReference type="Proteomes" id="UP000294545"/>
    </source>
</evidence>
<dbReference type="InterPro" id="IPR004089">
    <property type="entry name" value="MCPsignal_dom"/>
</dbReference>
<dbReference type="CDD" id="cd11386">
    <property type="entry name" value="MCP_signal"/>
    <property type="match status" value="1"/>
</dbReference>
<dbReference type="Gene3D" id="6.10.340.10">
    <property type="match status" value="1"/>
</dbReference>
<dbReference type="SMART" id="SM00283">
    <property type="entry name" value="MA"/>
    <property type="match status" value="1"/>
</dbReference>
<comment type="similarity">
    <text evidence="2">Belongs to the methyl-accepting chemotaxis (MCP) protein family.</text>
</comment>
<evidence type="ECO:0000256" key="1">
    <source>
        <dbReference type="ARBA" id="ARBA00023224"/>
    </source>
</evidence>
<keyword evidence="4" id="KW-1133">Transmembrane helix</keyword>
<dbReference type="SUPFAM" id="SSF58104">
    <property type="entry name" value="Methyl-accepting chemotaxis protein (MCP) signaling domain"/>
    <property type="match status" value="1"/>
</dbReference>
<evidence type="ECO:0000256" key="4">
    <source>
        <dbReference type="SAM" id="Phobius"/>
    </source>
</evidence>